<evidence type="ECO:0000256" key="1">
    <source>
        <dbReference type="SAM" id="MobiDB-lite"/>
    </source>
</evidence>
<name>A0ABR4E5A4_9PEZI</name>
<reference evidence="2 3" key="1">
    <citation type="submission" date="2024-03" db="EMBL/GenBank/DDBJ databases">
        <title>A high-quality draft genome sequence of Diaporthe vaccinii, a causative agent of upright dieback and viscid rot disease in cranberry plants.</title>
        <authorList>
            <person name="Sarrasin M."/>
            <person name="Lang B.F."/>
            <person name="Burger G."/>
        </authorList>
    </citation>
    <scope>NUCLEOTIDE SEQUENCE [LARGE SCALE GENOMIC DNA]</scope>
    <source>
        <strain evidence="2 3">IS7</strain>
    </source>
</reference>
<dbReference type="EMBL" id="JBAWTH010000097">
    <property type="protein sequence ID" value="KAL2277578.1"/>
    <property type="molecule type" value="Genomic_DNA"/>
</dbReference>
<evidence type="ECO:0000313" key="2">
    <source>
        <dbReference type="EMBL" id="KAL2277578.1"/>
    </source>
</evidence>
<organism evidence="2 3">
    <name type="scientific">Diaporthe vaccinii</name>
    <dbReference type="NCBI Taxonomy" id="105482"/>
    <lineage>
        <taxon>Eukaryota</taxon>
        <taxon>Fungi</taxon>
        <taxon>Dikarya</taxon>
        <taxon>Ascomycota</taxon>
        <taxon>Pezizomycotina</taxon>
        <taxon>Sordariomycetes</taxon>
        <taxon>Sordariomycetidae</taxon>
        <taxon>Diaporthales</taxon>
        <taxon>Diaporthaceae</taxon>
        <taxon>Diaporthe</taxon>
        <taxon>Diaporthe eres species complex</taxon>
    </lineage>
</organism>
<accession>A0ABR4E5A4</accession>
<dbReference type="Proteomes" id="UP001600888">
    <property type="component" value="Unassembled WGS sequence"/>
</dbReference>
<gene>
    <name evidence="2" type="ORF">FJTKL_15329</name>
</gene>
<protein>
    <submittedName>
        <fullName evidence="2">Uncharacterized protein</fullName>
    </submittedName>
</protein>
<feature type="compositionally biased region" description="Basic and acidic residues" evidence="1">
    <location>
        <begin position="37"/>
        <end position="55"/>
    </location>
</feature>
<comment type="caution">
    <text evidence="2">The sequence shown here is derived from an EMBL/GenBank/DDBJ whole genome shotgun (WGS) entry which is preliminary data.</text>
</comment>
<keyword evidence="3" id="KW-1185">Reference proteome</keyword>
<sequence length="204" mass="23532">MTAWMRERNSNQPGASYALNLPTWRGDLESTVPAPIGERRLPAENDGDRKARDDARAVKYRAQALEVQDNQHQDQKKQQLALARSQRAASETAWGLVPKLVLEGHSCRSCPQCEIHDQRVGLPRLAGPDLRQMWEGFFDWHDDEVQFIGERVDWRTGVTIRCIVWRFGSHRAQAVAAMHYMRSYFPDIWVFYATDPCDVQVQRP</sequence>
<feature type="region of interest" description="Disordered" evidence="1">
    <location>
        <begin position="28"/>
        <end position="55"/>
    </location>
</feature>
<proteinExistence type="predicted"/>
<evidence type="ECO:0000313" key="3">
    <source>
        <dbReference type="Proteomes" id="UP001600888"/>
    </source>
</evidence>